<evidence type="ECO:0000256" key="1">
    <source>
        <dbReference type="SAM" id="MobiDB-lite"/>
    </source>
</evidence>
<dbReference type="Pfam" id="PF00817">
    <property type="entry name" value="IMS"/>
    <property type="match status" value="1"/>
</dbReference>
<dbReference type="VEuPathDB" id="TriTrypDB:TvY486_1109300"/>
<dbReference type="GO" id="GO:0042276">
    <property type="term" value="P:error-prone translesion synthesis"/>
    <property type="evidence" value="ECO:0007669"/>
    <property type="project" value="TreeGrafter"/>
</dbReference>
<dbReference type="GO" id="GO:0005634">
    <property type="term" value="C:nucleus"/>
    <property type="evidence" value="ECO:0007669"/>
    <property type="project" value="TreeGrafter"/>
</dbReference>
<protein>
    <recommendedName>
        <fullName evidence="2">UmuC domain-containing protein</fullName>
    </recommendedName>
</protein>
<dbReference type="InterPro" id="IPR050116">
    <property type="entry name" value="DNA_polymerase-Y"/>
</dbReference>
<dbReference type="AlphaFoldDB" id="G0UC96"/>
<gene>
    <name evidence="3" type="ORF">TVY486_1109300</name>
</gene>
<dbReference type="SUPFAM" id="SSF56672">
    <property type="entry name" value="DNA/RNA polymerases"/>
    <property type="match status" value="1"/>
</dbReference>
<evidence type="ECO:0000259" key="2">
    <source>
        <dbReference type="Pfam" id="PF00817"/>
    </source>
</evidence>
<feature type="compositionally biased region" description="Polar residues" evidence="1">
    <location>
        <begin position="519"/>
        <end position="529"/>
    </location>
</feature>
<dbReference type="Gene3D" id="1.10.150.810">
    <property type="match status" value="1"/>
</dbReference>
<dbReference type="EMBL" id="HE573027">
    <property type="protein sequence ID" value="CCC53446.1"/>
    <property type="molecule type" value="Genomic_DNA"/>
</dbReference>
<feature type="region of interest" description="Disordered" evidence="1">
    <location>
        <begin position="519"/>
        <end position="546"/>
    </location>
</feature>
<feature type="domain" description="UmuC" evidence="2">
    <location>
        <begin position="160"/>
        <end position="250"/>
    </location>
</feature>
<dbReference type="InterPro" id="IPR043502">
    <property type="entry name" value="DNA/RNA_pol_sf"/>
</dbReference>
<dbReference type="InterPro" id="IPR001126">
    <property type="entry name" value="UmuC"/>
</dbReference>
<proteinExistence type="predicted"/>
<dbReference type="PANTHER" id="PTHR11076:SF33">
    <property type="entry name" value="DNA POLYMERASE KAPPA"/>
    <property type="match status" value="1"/>
</dbReference>
<dbReference type="GO" id="GO:0006281">
    <property type="term" value="P:DNA repair"/>
    <property type="evidence" value="ECO:0007669"/>
    <property type="project" value="InterPro"/>
</dbReference>
<dbReference type="GO" id="GO:0003887">
    <property type="term" value="F:DNA-directed DNA polymerase activity"/>
    <property type="evidence" value="ECO:0007669"/>
    <property type="project" value="TreeGrafter"/>
</dbReference>
<reference evidence="3" key="1">
    <citation type="journal article" date="2012" name="Proc. Natl. Acad. Sci. U.S.A.">
        <title>Antigenic diversity is generated by distinct evolutionary mechanisms in African trypanosome species.</title>
        <authorList>
            <person name="Jackson A.P."/>
            <person name="Berry A."/>
            <person name="Aslett M."/>
            <person name="Allison H.C."/>
            <person name="Burton P."/>
            <person name="Vavrova-Anderson J."/>
            <person name="Brown R."/>
            <person name="Browne H."/>
            <person name="Corton N."/>
            <person name="Hauser H."/>
            <person name="Gamble J."/>
            <person name="Gilderthorp R."/>
            <person name="Marcello L."/>
            <person name="McQuillan J."/>
            <person name="Otto T.D."/>
            <person name="Quail M.A."/>
            <person name="Sanders M.J."/>
            <person name="van Tonder A."/>
            <person name="Ginger M.L."/>
            <person name="Field M.C."/>
            <person name="Barry J.D."/>
            <person name="Hertz-Fowler C."/>
            <person name="Berriman M."/>
        </authorList>
    </citation>
    <scope>NUCLEOTIDE SEQUENCE</scope>
    <source>
        <strain evidence="3">Y486</strain>
    </source>
</reference>
<sequence>MNARCLALQRGWYHGLKCLPFHCMVAAARFMSAGSSLAHRTSGNGFSILAETKAVKDNKNDKTADELLAEDPSIKLQPVDMKKLSLPLHTMEKIPEDVAANVLARDRSIVFSPLRKQSEVFRRLFRIKHSFSVQPLGNVVHFRFYSLDDVTRTGMPTDISAEKFLEIKEKLRAFTRFVVTDDRWPLELSLEVTQCIKKMEECSENEMESGSTTTKEDVVQLVSRVLSDELNVGAWCGLSCTPVLAKMACDACVASYTLRPVDLVSGGVVRQKCYDLKTHAELQNFMKELPLSEVPVLGPAQVRLLKDVFNVERCGQLAEIEERLCFTFSPQSTEFFLALAYGTMRLRGEVTTTLLRKVSRCKAAQVRRESQFGRIVSDEQFFETVSTVFDNVYKDLVVHDFVTGRVTLDSRQTSPRVFWLIEEYENIKPRTNDREVLREIVMRLARRFAPRRTREVRDTYCVSIHFSDIRTWTDEQECRRNGLVCRRSRKSVTTTGTLSVDMSDTAQPETDLLRAPENETSAALPNSEQLVGESPPAETPGVRIVV</sequence>
<accession>G0UC96</accession>
<dbReference type="PANTHER" id="PTHR11076">
    <property type="entry name" value="DNA REPAIR POLYMERASE UMUC / TRANSFERASE FAMILY MEMBER"/>
    <property type="match status" value="1"/>
</dbReference>
<evidence type="ECO:0000313" key="3">
    <source>
        <dbReference type="EMBL" id="CCC53446.1"/>
    </source>
</evidence>
<organism evidence="3">
    <name type="scientific">Trypanosoma vivax (strain Y486)</name>
    <dbReference type="NCBI Taxonomy" id="1055687"/>
    <lineage>
        <taxon>Eukaryota</taxon>
        <taxon>Discoba</taxon>
        <taxon>Euglenozoa</taxon>
        <taxon>Kinetoplastea</taxon>
        <taxon>Metakinetoplastina</taxon>
        <taxon>Trypanosomatida</taxon>
        <taxon>Trypanosomatidae</taxon>
        <taxon>Trypanosoma</taxon>
        <taxon>Duttonella</taxon>
    </lineage>
</organism>
<name>G0UC96_TRYVY</name>